<sequence>MTLYNTTFENFNKSYIGSATMAVIGQSCLGATAAMFVLSNGTSVTQMIQLAIIVFTNMFANTSILAQMSHKTVFNLIITSVFLSVLFIIINNTLI</sequence>
<dbReference type="AlphaFoldDB" id="A0A2V4C5R4"/>
<keyword evidence="1" id="KW-0812">Transmembrane</keyword>
<gene>
    <name evidence="2" type="ORF">DMB68_12295</name>
</gene>
<name>A0A2V4C5R4_9FLAO</name>
<dbReference type="OrthoDB" id="1467832at2"/>
<keyword evidence="3" id="KW-1185">Reference proteome</keyword>
<keyword evidence="1" id="KW-0472">Membrane</keyword>
<evidence type="ECO:0000313" key="2">
    <source>
        <dbReference type="EMBL" id="PXY45453.1"/>
    </source>
</evidence>
<evidence type="ECO:0000256" key="1">
    <source>
        <dbReference type="SAM" id="Phobius"/>
    </source>
</evidence>
<keyword evidence="1" id="KW-1133">Transmembrane helix</keyword>
<evidence type="ECO:0000313" key="3">
    <source>
        <dbReference type="Proteomes" id="UP000247681"/>
    </source>
</evidence>
<feature type="transmembrane region" description="Helical" evidence="1">
    <location>
        <begin position="15"/>
        <end position="38"/>
    </location>
</feature>
<dbReference type="EMBL" id="QJHL01000002">
    <property type="protein sequence ID" value="PXY45453.1"/>
    <property type="molecule type" value="Genomic_DNA"/>
</dbReference>
<comment type="caution">
    <text evidence="2">The sequence shown here is derived from an EMBL/GenBank/DDBJ whole genome shotgun (WGS) entry which is preliminary data.</text>
</comment>
<dbReference type="Proteomes" id="UP000247681">
    <property type="component" value="Unassembled WGS sequence"/>
</dbReference>
<dbReference type="RefSeq" id="WP_110346945.1">
    <property type="nucleotide sequence ID" value="NZ_QJHL01000002.1"/>
</dbReference>
<accession>A0A2V4C5R4</accession>
<proteinExistence type="predicted"/>
<feature type="transmembrane region" description="Helical" evidence="1">
    <location>
        <begin position="74"/>
        <end position="94"/>
    </location>
</feature>
<organism evidence="2 3">
    <name type="scientific">Flavobacterium hydrophilum</name>
    <dbReference type="NCBI Taxonomy" id="2211445"/>
    <lineage>
        <taxon>Bacteria</taxon>
        <taxon>Pseudomonadati</taxon>
        <taxon>Bacteroidota</taxon>
        <taxon>Flavobacteriia</taxon>
        <taxon>Flavobacteriales</taxon>
        <taxon>Flavobacteriaceae</taxon>
        <taxon>Flavobacterium</taxon>
    </lineage>
</organism>
<protein>
    <submittedName>
        <fullName evidence="2">Uncharacterized protein</fullName>
    </submittedName>
</protein>
<reference evidence="2 3" key="1">
    <citation type="submission" date="2018-05" db="EMBL/GenBank/DDBJ databases">
        <title>Flavobacterium sp. strain IMCC34758, incomplete genome.</title>
        <authorList>
            <person name="Joung Y."/>
        </authorList>
    </citation>
    <scope>NUCLEOTIDE SEQUENCE [LARGE SCALE GENOMIC DNA]</scope>
    <source>
        <strain evidence="2 3">IMCC34758</strain>
    </source>
</reference>
<feature type="transmembrane region" description="Helical" evidence="1">
    <location>
        <begin position="50"/>
        <end position="68"/>
    </location>
</feature>